<keyword evidence="2" id="KW-1185">Reference proteome</keyword>
<dbReference type="EMBL" id="JAYGJQ010000002">
    <property type="protein sequence ID" value="MEA9357970.1"/>
    <property type="molecule type" value="Genomic_DNA"/>
</dbReference>
<accession>A0ABU5VY26</accession>
<dbReference type="InterPro" id="IPR016024">
    <property type="entry name" value="ARM-type_fold"/>
</dbReference>
<dbReference type="SUPFAM" id="SSF48371">
    <property type="entry name" value="ARM repeat"/>
    <property type="match status" value="1"/>
</dbReference>
<organism evidence="1 2">
    <name type="scientific">Bacteriovorax antarcticus</name>
    <dbReference type="NCBI Taxonomy" id="3088717"/>
    <lineage>
        <taxon>Bacteria</taxon>
        <taxon>Pseudomonadati</taxon>
        <taxon>Bdellovibrionota</taxon>
        <taxon>Bacteriovoracia</taxon>
        <taxon>Bacteriovoracales</taxon>
        <taxon>Bacteriovoracaceae</taxon>
        <taxon>Bacteriovorax</taxon>
    </lineage>
</organism>
<proteinExistence type="predicted"/>
<reference evidence="1 2" key="1">
    <citation type="submission" date="2023-11" db="EMBL/GenBank/DDBJ databases">
        <title>A Novel Polar Bacteriovorax (B. antarcticus) Isolated from the Biocrust in Antarctica.</title>
        <authorList>
            <person name="Mun W."/>
            <person name="Choi S.Y."/>
            <person name="Mitchell R.J."/>
        </authorList>
    </citation>
    <scope>NUCLEOTIDE SEQUENCE [LARGE SCALE GENOMIC DNA]</scope>
    <source>
        <strain evidence="1 2">PP10</strain>
    </source>
</reference>
<protein>
    <recommendedName>
        <fullName evidence="3">HEAT repeat-containing protein</fullName>
    </recommendedName>
</protein>
<comment type="caution">
    <text evidence="1">The sequence shown here is derived from an EMBL/GenBank/DDBJ whole genome shotgun (WGS) entry which is preliminary data.</text>
</comment>
<dbReference type="RefSeq" id="WP_323578173.1">
    <property type="nucleotide sequence ID" value="NZ_JAYGJQ010000002.1"/>
</dbReference>
<sequence>MNENYQRIYLDTIEKLKNGQRPQIKLTPELLAELKQEWARALANGTDKVLQNETLKKILCILDNSQTTTSELNELFFKTLKEIKDHEMIVYALSASQKHVIADGLKNGTMISMEYFEILKNLLMSKNPEVKEWTLRTIETMGPLSLRLKKEVLAAKPGLMKIFNQHQKASSQLIDYLEKEWKRMLG</sequence>
<evidence type="ECO:0000313" key="1">
    <source>
        <dbReference type="EMBL" id="MEA9357970.1"/>
    </source>
</evidence>
<evidence type="ECO:0000313" key="2">
    <source>
        <dbReference type="Proteomes" id="UP001302274"/>
    </source>
</evidence>
<name>A0ABU5VY26_9BACT</name>
<dbReference type="Proteomes" id="UP001302274">
    <property type="component" value="Unassembled WGS sequence"/>
</dbReference>
<gene>
    <name evidence="1" type="ORF">SHI21_17190</name>
</gene>
<evidence type="ECO:0008006" key="3">
    <source>
        <dbReference type="Google" id="ProtNLM"/>
    </source>
</evidence>